<proteinExistence type="predicted"/>
<dbReference type="AlphaFoldDB" id="A0A285UMG9"/>
<keyword evidence="2" id="KW-1185">Reference proteome</keyword>
<name>A0A285UMG9_9HYPH</name>
<dbReference type="RefSeq" id="WP_097140704.1">
    <property type="nucleotide sequence ID" value="NZ_OBQD01000009.1"/>
</dbReference>
<dbReference type="OrthoDB" id="8289686at2"/>
<sequence length="94" mass="10100">MNGDKPEGFMMIGLHKLAAQNGDGLIPELYALLTREARMQADNPNVTVFPVWEARSPAREVPFVGEDTAPAEAPDNLIAFPARATPPGRRSGTA</sequence>
<accession>A0A285UMG9</accession>
<dbReference type="Proteomes" id="UP000219167">
    <property type="component" value="Unassembled WGS sequence"/>
</dbReference>
<protein>
    <submittedName>
        <fullName evidence="1">Uncharacterized protein</fullName>
    </submittedName>
</protein>
<organism evidence="1 2">
    <name type="scientific">Rhizobium subbaraonis</name>
    <dbReference type="NCBI Taxonomy" id="908946"/>
    <lineage>
        <taxon>Bacteria</taxon>
        <taxon>Pseudomonadati</taxon>
        <taxon>Pseudomonadota</taxon>
        <taxon>Alphaproteobacteria</taxon>
        <taxon>Hyphomicrobiales</taxon>
        <taxon>Rhizobiaceae</taxon>
        <taxon>Rhizobium/Agrobacterium group</taxon>
        <taxon>Rhizobium</taxon>
    </lineage>
</organism>
<reference evidence="1 2" key="1">
    <citation type="submission" date="2017-08" db="EMBL/GenBank/DDBJ databases">
        <authorList>
            <person name="de Groot N.N."/>
        </authorList>
    </citation>
    <scope>NUCLEOTIDE SEQUENCE [LARGE SCALE GENOMIC DNA]</scope>
    <source>
        <strain evidence="1 2">JC85</strain>
    </source>
</reference>
<evidence type="ECO:0000313" key="2">
    <source>
        <dbReference type="Proteomes" id="UP000219167"/>
    </source>
</evidence>
<evidence type="ECO:0000313" key="1">
    <source>
        <dbReference type="EMBL" id="SOC41816.1"/>
    </source>
</evidence>
<gene>
    <name evidence="1" type="ORF">SAMN05892877_109111</name>
</gene>
<dbReference type="EMBL" id="OBQD01000009">
    <property type="protein sequence ID" value="SOC41816.1"/>
    <property type="molecule type" value="Genomic_DNA"/>
</dbReference>